<feature type="binding site" evidence="11">
    <location>
        <position position="143"/>
    </location>
    <ligand>
        <name>Mg(2+)</name>
        <dbReference type="ChEBI" id="CHEBI:18420"/>
    </ligand>
</feature>
<evidence type="ECO:0000256" key="3">
    <source>
        <dbReference type="ARBA" id="ARBA00022630"/>
    </source>
</evidence>
<dbReference type="Pfam" id="PF02424">
    <property type="entry name" value="ApbE"/>
    <property type="match status" value="1"/>
</dbReference>
<dbReference type="GO" id="GO:0016740">
    <property type="term" value="F:transferase activity"/>
    <property type="evidence" value="ECO:0007669"/>
    <property type="project" value="UniProtKB-UniRule"/>
</dbReference>
<evidence type="ECO:0000256" key="8">
    <source>
        <dbReference type="ARBA" id="ARBA00031306"/>
    </source>
</evidence>
<evidence type="ECO:0000256" key="5">
    <source>
        <dbReference type="ARBA" id="ARBA00022723"/>
    </source>
</evidence>
<keyword evidence="7 10" id="KW-0460">Magnesium</keyword>
<accession>A0A0U1P2D4</accession>
<proteinExistence type="inferred from homology"/>
<dbReference type="InterPro" id="IPR024932">
    <property type="entry name" value="ApbE"/>
</dbReference>
<name>A0A0U1P2D4_9BACI</name>
<dbReference type="SUPFAM" id="SSF143631">
    <property type="entry name" value="ApbE-like"/>
    <property type="match status" value="1"/>
</dbReference>
<dbReference type="AlphaFoldDB" id="A0A0U1P2D4"/>
<keyword evidence="5 10" id="KW-0479">Metal-binding</keyword>
<dbReference type="RefSeq" id="WP_090638249.1">
    <property type="nucleotide sequence ID" value="NZ_CVRB01000004.1"/>
</dbReference>
<keyword evidence="4 10" id="KW-0808">Transferase</keyword>
<dbReference type="OrthoDB" id="9778595at2"/>
<dbReference type="Gene3D" id="3.10.520.10">
    <property type="entry name" value="ApbE-like domains"/>
    <property type="match status" value="1"/>
</dbReference>
<keyword evidence="12" id="KW-0449">Lipoprotein</keyword>
<evidence type="ECO:0000256" key="11">
    <source>
        <dbReference type="PIRSR" id="PIRSR006268-2"/>
    </source>
</evidence>
<dbReference type="PIRSF" id="PIRSF006268">
    <property type="entry name" value="ApbE"/>
    <property type="match status" value="1"/>
</dbReference>
<dbReference type="Proteomes" id="UP000199087">
    <property type="component" value="Unassembled WGS sequence"/>
</dbReference>
<protein>
    <recommendedName>
        <fullName evidence="2 10">FAD:protein FMN transferase</fullName>
        <ecNumber evidence="1 10">2.7.1.180</ecNumber>
    </recommendedName>
    <alternativeName>
        <fullName evidence="8 10">Flavin transferase</fullName>
    </alternativeName>
</protein>
<dbReference type="EMBL" id="CVRB01000004">
    <property type="protein sequence ID" value="CRK84474.1"/>
    <property type="molecule type" value="Genomic_DNA"/>
</dbReference>
<organism evidence="12 13">
    <name type="scientific">Neobacillus massiliamazoniensis</name>
    <dbReference type="NCBI Taxonomy" id="1499688"/>
    <lineage>
        <taxon>Bacteria</taxon>
        <taxon>Bacillati</taxon>
        <taxon>Bacillota</taxon>
        <taxon>Bacilli</taxon>
        <taxon>Bacillales</taxon>
        <taxon>Bacillaceae</taxon>
        <taxon>Neobacillus</taxon>
    </lineage>
</organism>
<reference evidence="13" key="1">
    <citation type="submission" date="2015-05" db="EMBL/GenBank/DDBJ databases">
        <authorList>
            <person name="Urmite Genomes"/>
        </authorList>
    </citation>
    <scope>NUCLEOTIDE SEQUENCE [LARGE SCALE GENOMIC DNA]</scope>
    <source>
        <strain evidence="13">LF1</strain>
    </source>
</reference>
<evidence type="ECO:0000256" key="6">
    <source>
        <dbReference type="ARBA" id="ARBA00022827"/>
    </source>
</evidence>
<evidence type="ECO:0000313" key="12">
    <source>
        <dbReference type="EMBL" id="CRK84474.1"/>
    </source>
</evidence>
<comment type="cofactor">
    <cofactor evidence="11">
        <name>Mg(2+)</name>
        <dbReference type="ChEBI" id="CHEBI:18420"/>
    </cofactor>
    <cofactor evidence="11">
        <name>Mn(2+)</name>
        <dbReference type="ChEBI" id="CHEBI:29035"/>
    </cofactor>
    <text evidence="11">Magnesium. Can also use manganese.</text>
</comment>
<dbReference type="InterPro" id="IPR003374">
    <property type="entry name" value="ApbE-like_sf"/>
</dbReference>
<comment type="catalytic activity">
    <reaction evidence="9 10">
        <text>L-threonyl-[protein] + FAD = FMN-L-threonyl-[protein] + AMP + H(+)</text>
        <dbReference type="Rhea" id="RHEA:36847"/>
        <dbReference type="Rhea" id="RHEA-COMP:11060"/>
        <dbReference type="Rhea" id="RHEA-COMP:11061"/>
        <dbReference type="ChEBI" id="CHEBI:15378"/>
        <dbReference type="ChEBI" id="CHEBI:30013"/>
        <dbReference type="ChEBI" id="CHEBI:57692"/>
        <dbReference type="ChEBI" id="CHEBI:74257"/>
        <dbReference type="ChEBI" id="CHEBI:456215"/>
        <dbReference type="EC" id="2.7.1.180"/>
    </reaction>
</comment>
<keyword evidence="13" id="KW-1185">Reference proteome</keyword>
<feature type="binding site" evidence="11">
    <location>
        <position position="252"/>
    </location>
    <ligand>
        <name>Mg(2+)</name>
        <dbReference type="ChEBI" id="CHEBI:18420"/>
    </ligand>
</feature>
<dbReference type="EC" id="2.7.1.180" evidence="1 10"/>
<sequence length="291" mass="32229">MFNYPFHSMSTMVRISIDHELYANDLMSVFKLFQLIENTCSRFRKDSELSVLNKQIGEEQPVSKELFSILKKALQFYHETDGLFNPGILKAIETNGYSKSIEHIREHRINISVLAPTAVKVQPLVLHENKQSITLFTKIDLGGIAKGWVIDRAAELLEKNGYGFINVGGDIRIFGTLPHPLNIGIEDPFDQTKMISSIQAENGAVATSTTMKRRWLVKGEWKHHLIDPRTGLPSESPIVSATVTAPTALEADVLAKTILLSGKEHGLSIAAKKGCQVVLIDQDGEVLKGGI</sequence>
<keyword evidence="3 10" id="KW-0285">Flavoprotein</keyword>
<evidence type="ECO:0000256" key="4">
    <source>
        <dbReference type="ARBA" id="ARBA00022679"/>
    </source>
</evidence>
<comment type="similarity">
    <text evidence="10">Belongs to the ApbE family.</text>
</comment>
<dbReference type="PANTHER" id="PTHR30040:SF2">
    <property type="entry name" value="FAD:PROTEIN FMN TRANSFERASE"/>
    <property type="match status" value="1"/>
</dbReference>
<evidence type="ECO:0000313" key="13">
    <source>
        <dbReference type="Proteomes" id="UP000199087"/>
    </source>
</evidence>
<dbReference type="PANTHER" id="PTHR30040">
    <property type="entry name" value="THIAMINE BIOSYNTHESIS LIPOPROTEIN APBE"/>
    <property type="match status" value="1"/>
</dbReference>
<evidence type="ECO:0000256" key="10">
    <source>
        <dbReference type="PIRNR" id="PIRNR006268"/>
    </source>
</evidence>
<dbReference type="GO" id="GO:0046872">
    <property type="term" value="F:metal ion binding"/>
    <property type="evidence" value="ECO:0007669"/>
    <property type="project" value="UniProtKB-UniRule"/>
</dbReference>
<keyword evidence="6 10" id="KW-0274">FAD</keyword>
<evidence type="ECO:0000256" key="9">
    <source>
        <dbReference type="ARBA" id="ARBA00048540"/>
    </source>
</evidence>
<evidence type="ECO:0000256" key="2">
    <source>
        <dbReference type="ARBA" id="ARBA00016337"/>
    </source>
</evidence>
<evidence type="ECO:0000256" key="7">
    <source>
        <dbReference type="ARBA" id="ARBA00022842"/>
    </source>
</evidence>
<dbReference type="STRING" id="1499688.BN000_04487"/>
<evidence type="ECO:0000256" key="1">
    <source>
        <dbReference type="ARBA" id="ARBA00011955"/>
    </source>
</evidence>
<gene>
    <name evidence="12" type="primary">apbE_2</name>
    <name evidence="12" type="ORF">BN000_04487</name>
</gene>